<evidence type="ECO:0000259" key="10">
    <source>
        <dbReference type="Pfam" id="PF21305"/>
    </source>
</evidence>
<evidence type="ECO:0000256" key="7">
    <source>
        <dbReference type="SAM" id="SignalP"/>
    </source>
</evidence>
<evidence type="ECO:0000256" key="3">
    <source>
        <dbReference type="ARBA" id="ARBA00022729"/>
    </source>
</evidence>
<feature type="signal peptide" evidence="7">
    <location>
        <begin position="1"/>
        <end position="19"/>
    </location>
</feature>
<comment type="caution">
    <text evidence="11">The sequence shown here is derived from an EMBL/GenBank/DDBJ whole genome shotgun (WGS) entry which is preliminary data.</text>
</comment>
<evidence type="ECO:0000259" key="9">
    <source>
        <dbReference type="Pfam" id="PF03958"/>
    </source>
</evidence>
<dbReference type="InterPro" id="IPR001775">
    <property type="entry name" value="GspD/PilQ"/>
</dbReference>
<dbReference type="InterPro" id="IPR049371">
    <property type="entry name" value="GspD-like_N0"/>
</dbReference>
<dbReference type="GO" id="GO:0009279">
    <property type="term" value="C:cell outer membrane"/>
    <property type="evidence" value="ECO:0007669"/>
    <property type="project" value="UniProtKB-SubCell"/>
</dbReference>
<dbReference type="PRINTS" id="PR00811">
    <property type="entry name" value="BCTERIALGSPD"/>
</dbReference>
<dbReference type="PROSITE" id="PS00875">
    <property type="entry name" value="T2SP_D"/>
    <property type="match status" value="1"/>
</dbReference>
<dbReference type="PRINTS" id="PR01032">
    <property type="entry name" value="PHAGEIV"/>
</dbReference>
<keyword evidence="2" id="KW-0812">Transmembrane</keyword>
<evidence type="ECO:0000256" key="5">
    <source>
        <dbReference type="RuleBase" id="RU004003"/>
    </source>
</evidence>
<comment type="subcellular location">
    <subcellularLocation>
        <location evidence="6">Cell outer membrane</location>
    </subcellularLocation>
    <subcellularLocation>
        <location evidence="1">Membrane</location>
    </subcellularLocation>
</comment>
<name>A0A1V9VDS6_9BACT</name>
<evidence type="ECO:0000313" key="11">
    <source>
        <dbReference type="EMBL" id="OQR42216.1"/>
    </source>
</evidence>
<dbReference type="Pfam" id="PF00263">
    <property type="entry name" value="Secretin"/>
    <property type="match status" value="1"/>
</dbReference>
<keyword evidence="6" id="KW-0813">Transport</keyword>
<feature type="domain" description="NolW-like" evidence="9">
    <location>
        <begin position="108"/>
        <end position="175"/>
    </location>
</feature>
<organism evidence="11 12">
    <name type="scientific">Aliarcobacter cryaerophilus</name>
    <dbReference type="NCBI Taxonomy" id="28198"/>
    <lineage>
        <taxon>Bacteria</taxon>
        <taxon>Pseudomonadati</taxon>
        <taxon>Campylobacterota</taxon>
        <taxon>Epsilonproteobacteria</taxon>
        <taxon>Campylobacterales</taxon>
        <taxon>Arcobacteraceae</taxon>
        <taxon>Aliarcobacter</taxon>
    </lineage>
</organism>
<accession>A0A1V9VDS6</accession>
<dbReference type="GO" id="GO:0015627">
    <property type="term" value="C:type II protein secretion system complex"/>
    <property type="evidence" value="ECO:0007669"/>
    <property type="project" value="TreeGrafter"/>
</dbReference>
<evidence type="ECO:0000256" key="4">
    <source>
        <dbReference type="ARBA" id="ARBA00023136"/>
    </source>
</evidence>
<evidence type="ECO:0000256" key="6">
    <source>
        <dbReference type="RuleBase" id="RU004004"/>
    </source>
</evidence>
<dbReference type="InterPro" id="IPR004845">
    <property type="entry name" value="T2SS_GspD_CS"/>
</dbReference>
<dbReference type="Gene3D" id="3.55.50.30">
    <property type="match status" value="1"/>
</dbReference>
<dbReference type="Proteomes" id="UP000192599">
    <property type="component" value="Unassembled WGS sequence"/>
</dbReference>
<feature type="domain" description="Type II/III secretion system secretin-like" evidence="8">
    <location>
        <begin position="252"/>
        <end position="413"/>
    </location>
</feature>
<dbReference type="PANTHER" id="PTHR30332">
    <property type="entry name" value="PROBABLE GENERAL SECRETION PATHWAY PROTEIN D"/>
    <property type="match status" value="1"/>
</dbReference>
<dbReference type="PANTHER" id="PTHR30332:SF24">
    <property type="entry name" value="SECRETIN GSPD-RELATED"/>
    <property type="match status" value="1"/>
</dbReference>
<proteinExistence type="inferred from homology"/>
<evidence type="ECO:0000259" key="8">
    <source>
        <dbReference type="Pfam" id="PF00263"/>
    </source>
</evidence>
<dbReference type="GO" id="GO:0009306">
    <property type="term" value="P:protein secretion"/>
    <property type="evidence" value="ECO:0007669"/>
    <property type="project" value="InterPro"/>
</dbReference>
<feature type="domain" description="GspD-like N0" evidence="10">
    <location>
        <begin position="25"/>
        <end position="94"/>
    </location>
</feature>
<dbReference type="InterPro" id="IPR005644">
    <property type="entry name" value="NolW-like"/>
</dbReference>
<evidence type="ECO:0000256" key="2">
    <source>
        <dbReference type="ARBA" id="ARBA00022692"/>
    </source>
</evidence>
<keyword evidence="4" id="KW-0472">Membrane</keyword>
<evidence type="ECO:0000313" key="12">
    <source>
        <dbReference type="Proteomes" id="UP000192599"/>
    </source>
</evidence>
<dbReference type="RefSeq" id="WP_081560271.1">
    <property type="nucleotide sequence ID" value="NZ_JAMXDO010000017.1"/>
</dbReference>
<dbReference type="Gene3D" id="3.30.1370.120">
    <property type="match status" value="1"/>
</dbReference>
<reference evidence="11 12" key="1">
    <citation type="submission" date="2017-04" db="EMBL/GenBank/DDBJ databases">
        <title>Accumulation and expression of multiple antibiotic resistance genes in Arcobacter cryaerophilus that thrives in sewage.</title>
        <authorList>
            <person name="Millar J.A."/>
            <person name="Raghavan R."/>
        </authorList>
    </citation>
    <scope>NUCLEOTIDE SEQUENCE [LARGE SCALE GENOMIC DNA]</scope>
    <source>
        <strain evidence="11 12">AZT-1</strain>
    </source>
</reference>
<gene>
    <name evidence="11" type="ORF">AS859_00960</name>
</gene>
<protein>
    <submittedName>
        <fullName evidence="11">General secretion pathway protein GspD</fullName>
    </submittedName>
</protein>
<dbReference type="Pfam" id="PF21305">
    <property type="entry name" value="type_II_gspD_N0"/>
    <property type="match status" value="1"/>
</dbReference>
<evidence type="ECO:0000256" key="1">
    <source>
        <dbReference type="ARBA" id="ARBA00004370"/>
    </source>
</evidence>
<dbReference type="InterPro" id="IPR038591">
    <property type="entry name" value="NolW-like_sf"/>
</dbReference>
<dbReference type="Pfam" id="PF03958">
    <property type="entry name" value="Secretin_N"/>
    <property type="match status" value="1"/>
</dbReference>
<dbReference type="InterPro" id="IPR050810">
    <property type="entry name" value="Bact_Secretion_Sys_Channel"/>
</dbReference>
<dbReference type="EMBL" id="LNTC01000005">
    <property type="protein sequence ID" value="OQR42216.1"/>
    <property type="molecule type" value="Genomic_DNA"/>
</dbReference>
<dbReference type="AlphaFoldDB" id="A0A1V9VDS6"/>
<keyword evidence="3 7" id="KW-0732">Signal</keyword>
<dbReference type="InterPro" id="IPR004846">
    <property type="entry name" value="T2SS/T3SS_dom"/>
</dbReference>
<feature type="chain" id="PRO_5012054202" evidence="7">
    <location>
        <begin position="20"/>
        <end position="473"/>
    </location>
</feature>
<comment type="similarity">
    <text evidence="5">Belongs to the bacterial secretin family.</text>
</comment>
<sequence>MKWFLNLFFLLFFSVQSFANDYIDVNFTNLKLDEFIKIVSKVSNKNILVSEPLDINLNFVSNKKIKKDDLLTILKTILDEHNYVLEQKGDFLKISKKIPPKKENSISKVYELRNIDAENIAKILENIIEKNSYEEGEKPNISFSQETNSIVLTGQKDILEPLFNLLKDLDKQKEQVYIQAKIIEVNNELVNKIGLSYGILKADSSSDGIMAISTNLNGGSKSIEDASTLLGIDVKKLNLKSGLALGASLNLLKQQGALDIVSEPSILALNNKESFIYVGEKISMQTSSSVTDGGTQRTNYEREDIGLTLKVKPRVSSDTKLTLEINTLLENLKARSVGVSNPDTLKKEINTTAILSNGESVIIGGLIENKNEIVEEKVPVLGDIPVLGGLFKNESNLNRKNNLVIIVTPYIIQKNQDITYIRDKLTKLKALEERYLEESLSDLKVELKSKNENKIEDTQALQEKKFKDFFEQQ</sequence>